<evidence type="ECO:0000256" key="1">
    <source>
        <dbReference type="SAM" id="MobiDB-lite"/>
    </source>
</evidence>
<accession>A0A0E0FAV8</accession>
<sequence length="135" mass="14735">MKPNGEEELRDGLSMATSMCGASELALGMVTALIDEIDGETRYLGTIRSHRSEELPRDGGTAKIGCSGGAEKKVQHAPKVFDEMHFRKKAETDGSPNGNRIRVDDAAKVRSSQDSGSMLRSGMIAYVIRFQKREC</sequence>
<protein>
    <submittedName>
        <fullName evidence="2">Uncharacterized protein</fullName>
    </submittedName>
</protein>
<keyword evidence="3" id="KW-1185">Reference proteome</keyword>
<reference evidence="2" key="2">
    <citation type="submission" date="2018-05" db="EMBL/GenBank/DDBJ databases">
        <title>OmerRS3 (Oryza meridionalis Reference Sequence Version 3).</title>
        <authorList>
            <person name="Zhang J."/>
            <person name="Kudrna D."/>
            <person name="Lee S."/>
            <person name="Talag J."/>
            <person name="Welchert J."/>
            <person name="Wing R.A."/>
        </authorList>
    </citation>
    <scope>NUCLEOTIDE SEQUENCE [LARGE SCALE GENOMIC DNA]</scope>
    <source>
        <strain evidence="2">cv. OR44</strain>
    </source>
</reference>
<dbReference type="Gramene" id="OMERI12G05050.1">
    <property type="protein sequence ID" value="OMERI12G05050.1"/>
    <property type="gene ID" value="OMERI12G05050"/>
</dbReference>
<feature type="region of interest" description="Disordered" evidence="1">
    <location>
        <begin position="49"/>
        <end position="69"/>
    </location>
</feature>
<dbReference type="HOGENOM" id="CLU_1889054_0_0_1"/>
<proteinExistence type="predicted"/>
<evidence type="ECO:0000313" key="2">
    <source>
        <dbReference type="EnsemblPlants" id="OMERI12G05050.1"/>
    </source>
</evidence>
<name>A0A0E0FAV8_9ORYZ</name>
<dbReference type="EnsemblPlants" id="OMERI12G05050.1">
    <property type="protein sequence ID" value="OMERI12G05050.1"/>
    <property type="gene ID" value="OMERI12G05050"/>
</dbReference>
<organism evidence="2">
    <name type="scientific">Oryza meridionalis</name>
    <dbReference type="NCBI Taxonomy" id="40149"/>
    <lineage>
        <taxon>Eukaryota</taxon>
        <taxon>Viridiplantae</taxon>
        <taxon>Streptophyta</taxon>
        <taxon>Embryophyta</taxon>
        <taxon>Tracheophyta</taxon>
        <taxon>Spermatophyta</taxon>
        <taxon>Magnoliopsida</taxon>
        <taxon>Liliopsida</taxon>
        <taxon>Poales</taxon>
        <taxon>Poaceae</taxon>
        <taxon>BOP clade</taxon>
        <taxon>Oryzoideae</taxon>
        <taxon>Oryzeae</taxon>
        <taxon>Oryzinae</taxon>
        <taxon>Oryza</taxon>
    </lineage>
</organism>
<evidence type="ECO:0000313" key="3">
    <source>
        <dbReference type="Proteomes" id="UP000008021"/>
    </source>
</evidence>
<dbReference type="AlphaFoldDB" id="A0A0E0FAV8"/>
<reference evidence="2" key="1">
    <citation type="submission" date="2015-04" db="UniProtKB">
        <authorList>
            <consortium name="EnsemblPlants"/>
        </authorList>
    </citation>
    <scope>IDENTIFICATION</scope>
</reference>
<dbReference type="Proteomes" id="UP000008021">
    <property type="component" value="Chromosome 12"/>
</dbReference>